<proteinExistence type="predicted"/>
<dbReference type="Proteomes" id="UP000277204">
    <property type="component" value="Unassembled WGS sequence"/>
</dbReference>
<keyword evidence="2" id="KW-1185">Reference proteome</keyword>
<dbReference type="EMBL" id="UZAI01001537">
    <property type="protein sequence ID" value="VDO62976.1"/>
    <property type="molecule type" value="Genomic_DNA"/>
</dbReference>
<reference evidence="1 2" key="1">
    <citation type="submission" date="2018-11" db="EMBL/GenBank/DDBJ databases">
        <authorList>
            <consortium name="Pathogen Informatics"/>
        </authorList>
    </citation>
    <scope>NUCLEOTIDE SEQUENCE [LARGE SCALE GENOMIC DNA]</scope>
    <source>
        <strain evidence="1 2">Zambia</strain>
    </source>
</reference>
<gene>
    <name evidence="1" type="ORF">SMRZ_LOCUS4737</name>
</gene>
<protein>
    <submittedName>
        <fullName evidence="1">Uncharacterized protein</fullName>
    </submittedName>
</protein>
<evidence type="ECO:0000313" key="2">
    <source>
        <dbReference type="Proteomes" id="UP000277204"/>
    </source>
</evidence>
<evidence type="ECO:0000313" key="1">
    <source>
        <dbReference type="EMBL" id="VDO62976.1"/>
    </source>
</evidence>
<accession>A0A183LLR2</accession>
<sequence length="67" mass="8106">MKLRKHWTTRETAFQRFNTAFLRYTDKLNGFKITLNNMFQVLQDLLEEEITVEDNWKGVNEALTIRK</sequence>
<organism evidence="1 2">
    <name type="scientific">Schistosoma margrebowiei</name>
    <dbReference type="NCBI Taxonomy" id="48269"/>
    <lineage>
        <taxon>Eukaryota</taxon>
        <taxon>Metazoa</taxon>
        <taxon>Spiralia</taxon>
        <taxon>Lophotrochozoa</taxon>
        <taxon>Platyhelminthes</taxon>
        <taxon>Trematoda</taxon>
        <taxon>Digenea</taxon>
        <taxon>Strigeidida</taxon>
        <taxon>Schistosomatoidea</taxon>
        <taxon>Schistosomatidae</taxon>
        <taxon>Schistosoma</taxon>
    </lineage>
</organism>
<dbReference type="AlphaFoldDB" id="A0A183LLR2"/>
<name>A0A183LLR2_9TREM</name>